<dbReference type="Proteomes" id="UP000288216">
    <property type="component" value="Unassembled WGS sequence"/>
</dbReference>
<accession>A0A401NTW7</accession>
<evidence type="ECO:0000313" key="2">
    <source>
        <dbReference type="EMBL" id="GCB64343.1"/>
    </source>
</evidence>
<feature type="compositionally biased region" description="Pro residues" evidence="1">
    <location>
        <begin position="7"/>
        <end position="18"/>
    </location>
</feature>
<name>A0A401NTW7_SCYTO</name>
<feature type="region of interest" description="Disordered" evidence="1">
    <location>
        <begin position="1"/>
        <end position="38"/>
    </location>
</feature>
<proteinExistence type="predicted"/>
<evidence type="ECO:0000313" key="3">
    <source>
        <dbReference type="Proteomes" id="UP000288216"/>
    </source>
</evidence>
<dbReference type="EMBL" id="BFAA01000049">
    <property type="protein sequence ID" value="GCB64343.1"/>
    <property type="molecule type" value="Genomic_DNA"/>
</dbReference>
<protein>
    <submittedName>
        <fullName evidence="2">Uncharacterized protein</fullName>
    </submittedName>
</protein>
<sequence length="115" mass="11687">MASDKPAPLPVNVPPPAPAGAGEAAGLGPGGGTRGLELGTRPAAEMVVGSMVSISGINPSVPIRNIKMKFAVVIGLIQVGEVSNRDIVETVLNLNHGIPTVQKKALWPIEPAPTL</sequence>
<keyword evidence="3" id="KW-1185">Reference proteome</keyword>
<feature type="compositionally biased region" description="Gly residues" evidence="1">
    <location>
        <begin position="23"/>
        <end position="34"/>
    </location>
</feature>
<gene>
    <name evidence="2" type="ORF">scyTo_0000264</name>
</gene>
<dbReference type="AlphaFoldDB" id="A0A401NTW7"/>
<dbReference type="OrthoDB" id="26681at2759"/>
<reference evidence="2 3" key="1">
    <citation type="journal article" date="2018" name="Nat. Ecol. Evol.">
        <title>Shark genomes provide insights into elasmobranch evolution and the origin of vertebrates.</title>
        <authorList>
            <person name="Hara Y"/>
            <person name="Yamaguchi K"/>
            <person name="Onimaru K"/>
            <person name="Kadota M"/>
            <person name="Koyanagi M"/>
            <person name="Keeley SD"/>
            <person name="Tatsumi K"/>
            <person name="Tanaka K"/>
            <person name="Motone F"/>
            <person name="Kageyama Y"/>
            <person name="Nozu R"/>
            <person name="Adachi N"/>
            <person name="Nishimura O"/>
            <person name="Nakagawa R"/>
            <person name="Tanegashima C"/>
            <person name="Kiyatake I"/>
            <person name="Matsumoto R"/>
            <person name="Murakumo K"/>
            <person name="Nishida K"/>
            <person name="Terakita A"/>
            <person name="Kuratani S"/>
            <person name="Sato K"/>
            <person name="Hyodo S Kuraku.S."/>
        </authorList>
    </citation>
    <scope>NUCLEOTIDE SEQUENCE [LARGE SCALE GENOMIC DNA]</scope>
</reference>
<comment type="caution">
    <text evidence="2">The sequence shown here is derived from an EMBL/GenBank/DDBJ whole genome shotgun (WGS) entry which is preliminary data.</text>
</comment>
<evidence type="ECO:0000256" key="1">
    <source>
        <dbReference type="SAM" id="MobiDB-lite"/>
    </source>
</evidence>
<organism evidence="2 3">
    <name type="scientific">Scyliorhinus torazame</name>
    <name type="common">Cloudy catshark</name>
    <name type="synonym">Catulus torazame</name>
    <dbReference type="NCBI Taxonomy" id="75743"/>
    <lineage>
        <taxon>Eukaryota</taxon>
        <taxon>Metazoa</taxon>
        <taxon>Chordata</taxon>
        <taxon>Craniata</taxon>
        <taxon>Vertebrata</taxon>
        <taxon>Chondrichthyes</taxon>
        <taxon>Elasmobranchii</taxon>
        <taxon>Galeomorphii</taxon>
        <taxon>Galeoidea</taxon>
        <taxon>Carcharhiniformes</taxon>
        <taxon>Scyliorhinidae</taxon>
        <taxon>Scyliorhinus</taxon>
    </lineage>
</organism>